<dbReference type="EMBL" id="JBHLVF010000047">
    <property type="protein sequence ID" value="MFC0396207.1"/>
    <property type="molecule type" value="Genomic_DNA"/>
</dbReference>
<dbReference type="GO" id="GO:0004550">
    <property type="term" value="F:nucleoside diphosphate kinase activity"/>
    <property type="evidence" value="ECO:0007669"/>
    <property type="project" value="UniProtKB-EC"/>
</dbReference>
<evidence type="ECO:0000256" key="9">
    <source>
        <dbReference type="PROSITE-ProRule" id="PRU00706"/>
    </source>
</evidence>
<dbReference type="Pfam" id="PF00334">
    <property type="entry name" value="NDK"/>
    <property type="match status" value="1"/>
</dbReference>
<keyword evidence="8" id="KW-0597">Phosphoprotein</keyword>
<dbReference type="Proteomes" id="UP001589818">
    <property type="component" value="Unassembled WGS sequence"/>
</dbReference>
<evidence type="ECO:0000256" key="2">
    <source>
        <dbReference type="ARBA" id="ARBA00008142"/>
    </source>
</evidence>
<feature type="binding site" evidence="8 9">
    <location>
        <position position="85"/>
    </location>
    <ligand>
        <name>ATP</name>
        <dbReference type="ChEBI" id="CHEBI:30616"/>
    </ligand>
</feature>
<reference evidence="13 14" key="1">
    <citation type="submission" date="2024-09" db="EMBL/GenBank/DDBJ databases">
        <authorList>
            <person name="Sun Q."/>
            <person name="Mori K."/>
        </authorList>
    </citation>
    <scope>NUCLEOTIDE SEQUENCE [LARGE SCALE GENOMIC DNA]</scope>
    <source>
        <strain evidence="13 14">CCM 4839</strain>
    </source>
</reference>
<sequence length="154" mass="16814">MERTFVMVKPDGVKRGVIGSIINRFEQKGFALMAIKLMQIDLALAEEHYRDLRTKPFFGELVGYLTSGSVCAMIWEGPNAVANARSLIGKTNPVEAAPGTIRGDYAMDVAGNIVHGSDSPESAAREIGLFFTQELPITTFMGFPYNEQSAEATH</sequence>
<comment type="cofactor">
    <cofactor evidence="1 8">
        <name>Mg(2+)</name>
        <dbReference type="ChEBI" id="CHEBI:18420"/>
    </cofactor>
</comment>
<comment type="similarity">
    <text evidence="2 8 9 10">Belongs to the NDK family.</text>
</comment>
<dbReference type="InterPro" id="IPR001564">
    <property type="entry name" value="Nucleoside_diP_kinase"/>
</dbReference>
<feature type="binding site" evidence="8 9">
    <location>
        <position position="9"/>
    </location>
    <ligand>
        <name>ATP</name>
        <dbReference type="ChEBI" id="CHEBI:30616"/>
    </ligand>
</feature>
<dbReference type="RefSeq" id="WP_204816962.1">
    <property type="nucleotide sequence ID" value="NZ_JANHOF010000002.1"/>
</dbReference>
<evidence type="ECO:0000313" key="14">
    <source>
        <dbReference type="Proteomes" id="UP001589818"/>
    </source>
</evidence>
<comment type="caution">
    <text evidence="13">The sequence shown here is derived from an EMBL/GenBank/DDBJ whole genome shotgun (WGS) entry which is preliminary data.</text>
</comment>
<evidence type="ECO:0000256" key="7">
    <source>
        <dbReference type="ARBA" id="ARBA00023080"/>
    </source>
</evidence>
<dbReference type="InterPro" id="IPR036850">
    <property type="entry name" value="NDK-like_dom_sf"/>
</dbReference>
<name>A0ABV6JJV7_9BACL</name>
<comment type="subcellular location">
    <subcellularLocation>
        <location evidence="8">Cytoplasm</location>
    </subcellularLocation>
</comment>
<evidence type="ECO:0000256" key="10">
    <source>
        <dbReference type="RuleBase" id="RU004011"/>
    </source>
</evidence>
<dbReference type="InterPro" id="IPR023005">
    <property type="entry name" value="Nucleoside_diP_kinase_AS"/>
</dbReference>
<feature type="domain" description="Nucleoside diphosphate kinase-like" evidence="12">
    <location>
        <begin position="1"/>
        <end position="136"/>
    </location>
</feature>
<keyword evidence="14" id="KW-1185">Reference proteome</keyword>
<keyword evidence="3 8" id="KW-0808">Transferase</keyword>
<keyword evidence="4 8" id="KW-0547">Nucleotide-binding</keyword>
<accession>A0ABV6JJV7</accession>
<evidence type="ECO:0000256" key="4">
    <source>
        <dbReference type="ARBA" id="ARBA00022741"/>
    </source>
</evidence>
<dbReference type="NCBIfam" id="NF001908">
    <property type="entry name" value="PRK00668.1"/>
    <property type="match status" value="1"/>
</dbReference>
<evidence type="ECO:0000256" key="11">
    <source>
        <dbReference type="RuleBase" id="RU004013"/>
    </source>
</evidence>
<gene>
    <name evidence="8 13" type="primary">ndk</name>
    <name evidence="13" type="ORF">ACFFJ8_33125</name>
</gene>
<comment type="subunit">
    <text evidence="8">Homotetramer.</text>
</comment>
<comment type="catalytic activity">
    <reaction evidence="8 11">
        <text>a 2'-deoxyribonucleoside 5'-diphosphate + ATP = a 2'-deoxyribonucleoside 5'-triphosphate + ADP</text>
        <dbReference type="Rhea" id="RHEA:44640"/>
        <dbReference type="ChEBI" id="CHEBI:30616"/>
        <dbReference type="ChEBI" id="CHEBI:61560"/>
        <dbReference type="ChEBI" id="CHEBI:73316"/>
        <dbReference type="ChEBI" id="CHEBI:456216"/>
        <dbReference type="EC" id="2.7.4.6"/>
    </reaction>
</comment>
<dbReference type="PRINTS" id="PR01243">
    <property type="entry name" value="NUCDPKINASE"/>
</dbReference>
<dbReference type="PROSITE" id="PS51374">
    <property type="entry name" value="NDPK_LIKE"/>
    <property type="match status" value="1"/>
</dbReference>
<evidence type="ECO:0000256" key="6">
    <source>
        <dbReference type="ARBA" id="ARBA00022840"/>
    </source>
</evidence>
<keyword evidence="8" id="KW-0479">Metal-binding</keyword>
<feature type="binding site" evidence="8 9">
    <location>
        <position position="57"/>
    </location>
    <ligand>
        <name>ATP</name>
        <dbReference type="ChEBI" id="CHEBI:30616"/>
    </ligand>
</feature>
<keyword evidence="8" id="KW-0963">Cytoplasm</keyword>
<evidence type="ECO:0000313" key="13">
    <source>
        <dbReference type="EMBL" id="MFC0396207.1"/>
    </source>
</evidence>
<dbReference type="PANTHER" id="PTHR11349">
    <property type="entry name" value="NUCLEOSIDE DIPHOSPHATE KINASE"/>
    <property type="match status" value="1"/>
</dbReference>
<proteinExistence type="inferred from homology"/>
<dbReference type="SMART" id="SM00562">
    <property type="entry name" value="NDK"/>
    <property type="match status" value="1"/>
</dbReference>
<dbReference type="SUPFAM" id="SSF54919">
    <property type="entry name" value="Nucleoside diphosphate kinase, NDK"/>
    <property type="match status" value="1"/>
</dbReference>
<organism evidence="13 14">
    <name type="scientific">Paenibacillus mendelii</name>
    <dbReference type="NCBI Taxonomy" id="206163"/>
    <lineage>
        <taxon>Bacteria</taxon>
        <taxon>Bacillati</taxon>
        <taxon>Bacillota</taxon>
        <taxon>Bacilli</taxon>
        <taxon>Bacillales</taxon>
        <taxon>Paenibacillaceae</taxon>
        <taxon>Paenibacillus</taxon>
    </lineage>
</organism>
<feature type="binding site" evidence="8 9">
    <location>
        <position position="91"/>
    </location>
    <ligand>
        <name>ATP</name>
        <dbReference type="ChEBI" id="CHEBI:30616"/>
    </ligand>
</feature>
<dbReference type="EC" id="2.7.4.6" evidence="8 11"/>
<feature type="binding site" evidence="8 9">
    <location>
        <position position="102"/>
    </location>
    <ligand>
        <name>ATP</name>
        <dbReference type="ChEBI" id="CHEBI:30616"/>
    </ligand>
</feature>
<evidence type="ECO:0000256" key="3">
    <source>
        <dbReference type="ARBA" id="ARBA00022679"/>
    </source>
</evidence>
<evidence type="ECO:0000256" key="5">
    <source>
        <dbReference type="ARBA" id="ARBA00022777"/>
    </source>
</evidence>
<keyword evidence="8" id="KW-0460">Magnesium</keyword>
<dbReference type="HAMAP" id="MF_00451">
    <property type="entry name" value="NDP_kinase"/>
    <property type="match status" value="1"/>
</dbReference>
<keyword evidence="6 8" id="KW-0067">ATP-binding</keyword>
<feature type="binding site" evidence="8 9">
    <location>
        <position position="112"/>
    </location>
    <ligand>
        <name>ATP</name>
        <dbReference type="ChEBI" id="CHEBI:30616"/>
    </ligand>
</feature>
<protein>
    <recommendedName>
        <fullName evidence="8 11">Nucleoside diphosphate kinase</fullName>
        <shortName evidence="8">NDK</shortName>
        <shortName evidence="8">NDP kinase</shortName>
        <ecNumber evidence="8 11">2.7.4.6</ecNumber>
    </recommendedName>
    <alternativeName>
        <fullName evidence="8">Nucleoside-2-P kinase</fullName>
    </alternativeName>
</protein>
<comment type="catalytic activity">
    <reaction evidence="8">
        <text>a ribonucleoside 5'-diphosphate + ATP = a ribonucleoside 5'-triphosphate + ADP</text>
        <dbReference type="Rhea" id="RHEA:18113"/>
        <dbReference type="ChEBI" id="CHEBI:30616"/>
        <dbReference type="ChEBI" id="CHEBI:57930"/>
        <dbReference type="ChEBI" id="CHEBI:61557"/>
        <dbReference type="ChEBI" id="CHEBI:456216"/>
        <dbReference type="EC" id="2.7.4.6"/>
    </reaction>
</comment>
<dbReference type="InterPro" id="IPR034907">
    <property type="entry name" value="NDK-like_dom"/>
</dbReference>
<dbReference type="Gene3D" id="3.30.70.141">
    <property type="entry name" value="Nucleoside diphosphate kinase-like domain"/>
    <property type="match status" value="1"/>
</dbReference>
<feature type="active site" description="Pros-phosphohistidine intermediate" evidence="8 9">
    <location>
        <position position="115"/>
    </location>
</feature>
<dbReference type="CDD" id="cd04413">
    <property type="entry name" value="NDPk_I"/>
    <property type="match status" value="1"/>
</dbReference>
<evidence type="ECO:0000259" key="12">
    <source>
        <dbReference type="SMART" id="SM00562"/>
    </source>
</evidence>
<evidence type="ECO:0000256" key="8">
    <source>
        <dbReference type="HAMAP-Rule" id="MF_00451"/>
    </source>
</evidence>
<comment type="function">
    <text evidence="8">Major role in the synthesis of nucleoside triphosphates other than ATP. The ATP gamma phosphate is transferred to the NDP beta phosphate via a ping-pong mechanism, using a phosphorylated active-site intermediate.</text>
</comment>
<keyword evidence="7 8" id="KW-0546">Nucleotide metabolism</keyword>
<evidence type="ECO:0000256" key="1">
    <source>
        <dbReference type="ARBA" id="ARBA00001946"/>
    </source>
</evidence>
<keyword evidence="5 8" id="KW-0418">Kinase</keyword>
<dbReference type="PROSITE" id="PS00469">
    <property type="entry name" value="NDPK"/>
    <property type="match status" value="1"/>
</dbReference>